<dbReference type="GO" id="GO:0016020">
    <property type="term" value="C:membrane"/>
    <property type="evidence" value="ECO:0007669"/>
    <property type="project" value="UniProtKB-SubCell"/>
</dbReference>
<organism evidence="10 11">
    <name type="scientific">Kipferlia bialata</name>
    <dbReference type="NCBI Taxonomy" id="797122"/>
    <lineage>
        <taxon>Eukaryota</taxon>
        <taxon>Metamonada</taxon>
        <taxon>Carpediemonas-like organisms</taxon>
        <taxon>Kipferlia</taxon>
    </lineage>
</organism>
<evidence type="ECO:0000313" key="11">
    <source>
        <dbReference type="Proteomes" id="UP000265618"/>
    </source>
</evidence>
<dbReference type="GO" id="GO:0015179">
    <property type="term" value="F:L-amino acid transmembrane transporter activity"/>
    <property type="evidence" value="ECO:0007669"/>
    <property type="project" value="TreeGrafter"/>
</dbReference>
<protein>
    <recommendedName>
        <fullName evidence="9">Amino acid transporter transmembrane domain-containing protein</fullName>
    </recommendedName>
</protein>
<sequence length="261" mass="28349">MSGDGWADSPVMLDSTCEMEGVRDRPVRAPRPDGTHTRRMTILLSSSLVGSSFLSFPYAFMETGIVLGIVVLCVMFYLHRSACNSLIRATQLTRGSSLEQVLRMVAGKGISRPFTAMLGVMNCCYMFPYVIAAGDYMRSFFPGVTLLESRIIATSFTMLPLSLMPNVNGLSFASVLSFASAILIVVVSLVVVYEVGEGADVPAIPSQYTSLTWLLEPPNGFLQGLATGMPLMVLLFGTEWAISSMYSNLVGSPKERGRVLR</sequence>
<dbReference type="Pfam" id="PF01490">
    <property type="entry name" value="Aa_trans"/>
    <property type="match status" value="1"/>
</dbReference>
<evidence type="ECO:0000256" key="4">
    <source>
        <dbReference type="ARBA" id="ARBA00022692"/>
    </source>
</evidence>
<dbReference type="PANTHER" id="PTHR22950">
    <property type="entry name" value="AMINO ACID TRANSPORTER"/>
    <property type="match status" value="1"/>
</dbReference>
<dbReference type="Proteomes" id="UP000265618">
    <property type="component" value="Unassembled WGS sequence"/>
</dbReference>
<keyword evidence="6 8" id="KW-1133">Transmembrane helix</keyword>
<evidence type="ECO:0000256" key="3">
    <source>
        <dbReference type="ARBA" id="ARBA00022448"/>
    </source>
</evidence>
<gene>
    <name evidence="10" type="ORF">KIPB_010516</name>
</gene>
<keyword evidence="7 8" id="KW-0472">Membrane</keyword>
<evidence type="ECO:0000256" key="1">
    <source>
        <dbReference type="ARBA" id="ARBA00004141"/>
    </source>
</evidence>
<feature type="transmembrane region" description="Helical" evidence="8">
    <location>
        <begin position="221"/>
        <end position="242"/>
    </location>
</feature>
<dbReference type="AlphaFoldDB" id="A0A9K3D5T7"/>
<evidence type="ECO:0000259" key="9">
    <source>
        <dbReference type="Pfam" id="PF01490"/>
    </source>
</evidence>
<comment type="caution">
    <text evidence="10">The sequence shown here is derived from an EMBL/GenBank/DDBJ whole genome shotgun (WGS) entry which is preliminary data.</text>
</comment>
<evidence type="ECO:0000256" key="2">
    <source>
        <dbReference type="ARBA" id="ARBA00008066"/>
    </source>
</evidence>
<keyword evidence="11" id="KW-1185">Reference proteome</keyword>
<keyword evidence="4 8" id="KW-0812">Transmembrane</keyword>
<name>A0A9K3D5T7_9EUKA</name>
<evidence type="ECO:0000256" key="6">
    <source>
        <dbReference type="ARBA" id="ARBA00022989"/>
    </source>
</evidence>
<feature type="domain" description="Amino acid transporter transmembrane" evidence="9">
    <location>
        <begin position="36"/>
        <end position="203"/>
    </location>
</feature>
<reference evidence="10 11" key="1">
    <citation type="journal article" date="2018" name="PLoS ONE">
        <title>The draft genome of Kipferlia bialata reveals reductive genome evolution in fornicate parasites.</title>
        <authorList>
            <person name="Tanifuji G."/>
            <person name="Takabayashi S."/>
            <person name="Kume K."/>
            <person name="Takagi M."/>
            <person name="Nakayama T."/>
            <person name="Kamikawa R."/>
            <person name="Inagaki Y."/>
            <person name="Hashimoto T."/>
        </authorList>
    </citation>
    <scope>NUCLEOTIDE SEQUENCE [LARGE SCALE GENOMIC DNA]</scope>
    <source>
        <strain evidence="10">NY0173</strain>
    </source>
</reference>
<proteinExistence type="inferred from homology"/>
<keyword evidence="3" id="KW-0813">Transport</keyword>
<evidence type="ECO:0000256" key="5">
    <source>
        <dbReference type="ARBA" id="ARBA00022970"/>
    </source>
</evidence>
<feature type="transmembrane region" description="Helical" evidence="8">
    <location>
        <begin position="170"/>
        <end position="193"/>
    </location>
</feature>
<dbReference type="EMBL" id="BDIP01003934">
    <property type="protein sequence ID" value="GIQ88300.1"/>
    <property type="molecule type" value="Genomic_DNA"/>
</dbReference>
<comment type="subcellular location">
    <subcellularLocation>
        <location evidence="1">Membrane</location>
        <topology evidence="1">Multi-pass membrane protein</topology>
    </subcellularLocation>
</comment>
<dbReference type="InterPro" id="IPR013057">
    <property type="entry name" value="AA_transpt_TM"/>
</dbReference>
<feature type="transmembrane region" description="Helical" evidence="8">
    <location>
        <begin position="114"/>
        <end position="134"/>
    </location>
</feature>
<keyword evidence="5" id="KW-0029">Amino-acid transport</keyword>
<comment type="similarity">
    <text evidence="2">Belongs to the amino acid/polyamine transporter 2 family.</text>
</comment>
<dbReference type="PANTHER" id="PTHR22950:SF458">
    <property type="entry name" value="SODIUM-COUPLED NEUTRAL AMINO ACID TRANSPORTER 11-RELATED"/>
    <property type="match status" value="1"/>
</dbReference>
<feature type="non-terminal residue" evidence="10">
    <location>
        <position position="1"/>
    </location>
</feature>
<feature type="transmembrane region" description="Helical" evidence="8">
    <location>
        <begin position="140"/>
        <end position="163"/>
    </location>
</feature>
<evidence type="ECO:0000256" key="8">
    <source>
        <dbReference type="SAM" id="Phobius"/>
    </source>
</evidence>
<feature type="transmembrane region" description="Helical" evidence="8">
    <location>
        <begin position="56"/>
        <end position="78"/>
    </location>
</feature>
<evidence type="ECO:0000256" key="7">
    <source>
        <dbReference type="ARBA" id="ARBA00023136"/>
    </source>
</evidence>
<accession>A0A9K3D5T7</accession>
<evidence type="ECO:0000313" key="10">
    <source>
        <dbReference type="EMBL" id="GIQ88300.1"/>
    </source>
</evidence>